<evidence type="ECO:0000256" key="4">
    <source>
        <dbReference type="ARBA" id="ARBA00022499"/>
    </source>
</evidence>
<evidence type="ECO:0000256" key="1">
    <source>
        <dbReference type="ARBA" id="ARBA00007778"/>
    </source>
</evidence>
<dbReference type="OrthoDB" id="10003551at2759"/>
<dbReference type="GO" id="GO:0000422">
    <property type="term" value="P:autophagy of mitochondrion"/>
    <property type="evidence" value="ECO:0007669"/>
    <property type="project" value="TreeGrafter"/>
</dbReference>
<dbReference type="VEuPathDB" id="FungiDB:PTTG_04079"/>
<dbReference type="InterPro" id="IPR029071">
    <property type="entry name" value="Ubiquitin-like_domsf"/>
</dbReference>
<evidence type="ECO:0000313" key="9">
    <source>
        <dbReference type="EMBL" id="OAV91525.1"/>
    </source>
</evidence>
<dbReference type="Proteomes" id="UP000005240">
    <property type="component" value="Unassembled WGS sequence"/>
</dbReference>
<evidence type="ECO:0000256" key="6">
    <source>
        <dbReference type="ARBA" id="ARBA00023006"/>
    </source>
</evidence>
<evidence type="ECO:0000256" key="5">
    <source>
        <dbReference type="ARBA" id="ARBA00022786"/>
    </source>
</evidence>
<keyword evidence="8" id="KW-0653">Protein transport</keyword>
<name>A0A0C4ETF0_PUCT1</name>
<keyword evidence="6 8" id="KW-0072">Autophagy</keyword>
<evidence type="ECO:0000256" key="7">
    <source>
        <dbReference type="ARBA" id="ARBA00025360"/>
    </source>
</evidence>
<proteinExistence type="inferred from homology"/>
<evidence type="ECO:0000313" key="11">
    <source>
        <dbReference type="Proteomes" id="UP000005240"/>
    </source>
</evidence>
<dbReference type="Gene3D" id="3.10.20.90">
    <property type="entry name" value="Phosphatidylinositol 3-kinase Catalytic Subunit, Chain A, domain 1"/>
    <property type="match status" value="1"/>
</dbReference>
<dbReference type="GO" id="GO:0000045">
    <property type="term" value="P:autophagosome assembly"/>
    <property type="evidence" value="ECO:0007669"/>
    <property type="project" value="InterPro"/>
</dbReference>
<protein>
    <recommendedName>
        <fullName evidence="3 8">Ubiquitin-like protein ATG12</fullName>
    </recommendedName>
</protein>
<evidence type="ECO:0000313" key="10">
    <source>
        <dbReference type="EnsemblFungi" id="PTTG_04079-t43_1-p1"/>
    </source>
</evidence>
<dbReference type="EMBL" id="ADAS02000079">
    <property type="protein sequence ID" value="OAV91525.1"/>
    <property type="molecule type" value="Genomic_DNA"/>
</dbReference>
<keyword evidence="4 8" id="KW-1017">Isopeptide bond</keyword>
<reference evidence="9" key="1">
    <citation type="submission" date="2009-11" db="EMBL/GenBank/DDBJ databases">
        <authorList>
            <consortium name="The Broad Institute Genome Sequencing Platform"/>
            <person name="Ward D."/>
            <person name="Feldgarden M."/>
            <person name="Earl A."/>
            <person name="Young S.K."/>
            <person name="Zeng Q."/>
            <person name="Koehrsen M."/>
            <person name="Alvarado L."/>
            <person name="Berlin A."/>
            <person name="Bochicchio J."/>
            <person name="Borenstein D."/>
            <person name="Chapman S.B."/>
            <person name="Chen Z."/>
            <person name="Engels R."/>
            <person name="Freedman E."/>
            <person name="Gellesch M."/>
            <person name="Goldberg J."/>
            <person name="Griggs A."/>
            <person name="Gujja S."/>
            <person name="Heilman E."/>
            <person name="Heiman D."/>
            <person name="Hepburn T."/>
            <person name="Howarth C."/>
            <person name="Jen D."/>
            <person name="Larson L."/>
            <person name="Lewis B."/>
            <person name="Mehta T."/>
            <person name="Park D."/>
            <person name="Pearson M."/>
            <person name="Roberts A."/>
            <person name="Saif S."/>
            <person name="Shea T."/>
            <person name="Shenoy N."/>
            <person name="Sisk P."/>
            <person name="Stolte C."/>
            <person name="Sykes S."/>
            <person name="Thomson T."/>
            <person name="Walk T."/>
            <person name="White J."/>
            <person name="Yandava C."/>
            <person name="Izard J."/>
            <person name="Baranova O.V."/>
            <person name="Blanton J.M."/>
            <person name="Tanner A.C."/>
            <person name="Dewhirst F.E."/>
            <person name="Haas B."/>
            <person name="Nusbaum C."/>
            <person name="Birren B."/>
        </authorList>
    </citation>
    <scope>NUCLEOTIDE SEQUENCE [LARGE SCALE GENOMIC DNA]</scope>
    <source>
        <strain evidence="9">1-1 BBBD Race 1</strain>
    </source>
</reference>
<keyword evidence="8" id="KW-0472">Membrane</keyword>
<dbReference type="PANTHER" id="PTHR13385">
    <property type="entry name" value="AUTOPHAGY PROTEIN 12"/>
    <property type="match status" value="1"/>
</dbReference>
<dbReference type="InterPro" id="IPR007242">
    <property type="entry name" value="Atg12"/>
</dbReference>
<evidence type="ECO:0000256" key="3">
    <source>
        <dbReference type="ARBA" id="ARBA00015875"/>
    </source>
</evidence>
<dbReference type="GO" id="GO:0034727">
    <property type="term" value="P:piecemeal microautophagy of the nucleus"/>
    <property type="evidence" value="ECO:0007669"/>
    <property type="project" value="TreeGrafter"/>
</dbReference>
<dbReference type="PANTHER" id="PTHR13385:SF0">
    <property type="entry name" value="UBIQUITIN-LIKE PROTEIN ATG12"/>
    <property type="match status" value="1"/>
</dbReference>
<dbReference type="EnsemblFungi" id="PTTG_04079-t43_1">
    <property type="protein sequence ID" value="PTTG_04079-t43_1-p1"/>
    <property type="gene ID" value="PTTG_04079"/>
</dbReference>
<comment type="similarity">
    <text evidence="1 8">Belongs to the ATG12 family.</text>
</comment>
<dbReference type="GO" id="GO:0061723">
    <property type="term" value="P:glycophagy"/>
    <property type="evidence" value="ECO:0007669"/>
    <property type="project" value="TreeGrafter"/>
</dbReference>
<dbReference type="GO" id="GO:0097352">
    <property type="term" value="P:autophagosome maturation"/>
    <property type="evidence" value="ECO:0007669"/>
    <property type="project" value="TreeGrafter"/>
</dbReference>
<keyword evidence="5 8" id="KW-0833">Ubl conjugation pathway</keyword>
<dbReference type="SUPFAM" id="SSF54236">
    <property type="entry name" value="Ubiquitin-like"/>
    <property type="match status" value="1"/>
</dbReference>
<comment type="subcellular location">
    <subcellularLocation>
        <location evidence="8">Preautophagosomal structure membrane</location>
        <topology evidence="8">Peripheral membrane protein</topology>
    </subcellularLocation>
</comment>
<dbReference type="GO" id="GO:0034045">
    <property type="term" value="C:phagophore assembly site membrane"/>
    <property type="evidence" value="ECO:0007669"/>
    <property type="project" value="UniProtKB-SubCell"/>
</dbReference>
<dbReference type="OMA" id="CMIDILL"/>
<reference evidence="10" key="4">
    <citation type="submission" date="2025-05" db="UniProtKB">
        <authorList>
            <consortium name="EnsemblFungi"/>
        </authorList>
    </citation>
    <scope>IDENTIFICATION</scope>
    <source>
        <strain evidence="10">isolate 1-1 / race 1 (BBBD)</strain>
    </source>
</reference>
<dbReference type="GO" id="GO:0000421">
    <property type="term" value="C:autophagosome membrane"/>
    <property type="evidence" value="ECO:0007669"/>
    <property type="project" value="TreeGrafter"/>
</dbReference>
<dbReference type="Pfam" id="PF04110">
    <property type="entry name" value="APG12"/>
    <property type="match status" value="1"/>
</dbReference>
<keyword evidence="11" id="KW-1185">Reference proteome</keyword>
<gene>
    <name evidence="9" type="ORF">PTTG_04079</name>
</gene>
<dbReference type="FunFam" id="3.10.20.90:FF:000150">
    <property type="entry name" value="Ubiquitin-like protein ATG12"/>
    <property type="match status" value="1"/>
</dbReference>
<dbReference type="STRING" id="630390.A0A0C4ETF0"/>
<organism evidence="9">
    <name type="scientific">Puccinia triticina (isolate 1-1 / race 1 (BBBD))</name>
    <name type="common">Brown leaf rust fungus</name>
    <dbReference type="NCBI Taxonomy" id="630390"/>
    <lineage>
        <taxon>Eukaryota</taxon>
        <taxon>Fungi</taxon>
        <taxon>Dikarya</taxon>
        <taxon>Basidiomycota</taxon>
        <taxon>Pucciniomycotina</taxon>
        <taxon>Pucciniomycetes</taxon>
        <taxon>Pucciniales</taxon>
        <taxon>Pucciniaceae</taxon>
        <taxon>Puccinia</taxon>
    </lineage>
</organism>
<evidence type="ECO:0000256" key="2">
    <source>
        <dbReference type="ARBA" id="ARBA00011288"/>
    </source>
</evidence>
<dbReference type="GO" id="GO:0015031">
    <property type="term" value="P:protein transport"/>
    <property type="evidence" value="ECO:0007669"/>
    <property type="project" value="UniProtKB-KW"/>
</dbReference>
<accession>A0A0C4ETF0</accession>
<keyword evidence="8" id="KW-0813">Transport</keyword>
<sequence>MSSSLSSSSGLPEATRALDEFKQRDGSKVVVRFKATGSAPIMKQNFFKITSSNRFQAVIAFLRKELALKPTDPVFLYINSSFSPAPDETVANLFKCFSTDGHLIVNYSSTAAWG</sequence>
<comment type="function">
    <text evidence="7">Ubiquitin-like protein involved in cytoplasm to vacuole transport (Cvt), autophagy vesicles formation, mitophagy, and nucleophagy. Conjugation with ATG5 through a ubiquitin-like conjugating system involving also ATG7 as an E1-like activating enzyme and ATG10 as an E2-like conjugating enzyme, is essential for its function. The ATG12-ATG5 conjugate functions as an E3-like enzyme which is required for lipidation of ATG8 and ATG8 association to the vesicle membranes.</text>
</comment>
<comment type="subunit">
    <text evidence="2 8">Forms a conjugate with ATG5.</text>
</comment>
<evidence type="ECO:0000256" key="8">
    <source>
        <dbReference type="RuleBase" id="RU361201"/>
    </source>
</evidence>
<dbReference type="GO" id="GO:0019776">
    <property type="term" value="F:Atg8-family ligase activity"/>
    <property type="evidence" value="ECO:0007669"/>
    <property type="project" value="TreeGrafter"/>
</dbReference>
<reference evidence="10 11" key="3">
    <citation type="journal article" date="2017" name="G3 (Bethesda)">
        <title>Comparative analysis highlights variable genome content of wheat rusts and divergence of the mating loci.</title>
        <authorList>
            <person name="Cuomo C.A."/>
            <person name="Bakkeren G."/>
            <person name="Khalil H.B."/>
            <person name="Panwar V."/>
            <person name="Joly D."/>
            <person name="Linning R."/>
            <person name="Sakthikumar S."/>
            <person name="Song X."/>
            <person name="Adiconis X."/>
            <person name="Fan L."/>
            <person name="Goldberg J.M."/>
            <person name="Levin J.Z."/>
            <person name="Young S."/>
            <person name="Zeng Q."/>
            <person name="Anikster Y."/>
            <person name="Bruce M."/>
            <person name="Wang M."/>
            <person name="Yin C."/>
            <person name="McCallum B."/>
            <person name="Szabo L.J."/>
            <person name="Hulbert S."/>
            <person name="Chen X."/>
            <person name="Fellers J.P."/>
        </authorList>
    </citation>
    <scope>NUCLEOTIDE SEQUENCE</scope>
    <source>
        <strain evidence="10">isolate 1-1 / race 1 (BBBD)</strain>
        <strain evidence="11">Isolate 1-1 / race 1 (BBBD)</strain>
    </source>
</reference>
<reference evidence="9" key="2">
    <citation type="submission" date="2016-05" db="EMBL/GenBank/DDBJ databases">
        <title>Comparative analysis highlights variable genome content of wheat rusts and divergence of the mating loci.</title>
        <authorList>
            <person name="Cuomo C.A."/>
            <person name="Bakkeren G."/>
            <person name="Szabo L."/>
            <person name="Khalil H."/>
            <person name="Joly D."/>
            <person name="Goldberg J."/>
            <person name="Young S."/>
            <person name="Zeng Q."/>
            <person name="Fellers J."/>
        </authorList>
    </citation>
    <scope>NUCLEOTIDE SEQUENCE [LARGE SCALE GENOMIC DNA]</scope>
    <source>
        <strain evidence="9">1-1 BBBD Race 1</strain>
    </source>
</reference>
<dbReference type="GO" id="GO:0034274">
    <property type="term" value="C:Atg12-Atg5-Atg16 complex"/>
    <property type="evidence" value="ECO:0007669"/>
    <property type="project" value="TreeGrafter"/>
</dbReference>
<dbReference type="AlphaFoldDB" id="A0A0C4ETF0"/>
<dbReference type="CDD" id="cd01612">
    <property type="entry name" value="Ubl_ATG12"/>
    <property type="match status" value="1"/>
</dbReference>